<dbReference type="Proteomes" id="UP000051248">
    <property type="component" value="Unassembled WGS sequence"/>
</dbReference>
<gene>
    <name evidence="1" type="ORF">FD03_GL002535</name>
</gene>
<organism evidence="1 2">
    <name type="scientific">Companilactobacillus nodensis DSM 19682 = JCM 14932 = NBRC 107160</name>
    <dbReference type="NCBI Taxonomy" id="1423775"/>
    <lineage>
        <taxon>Bacteria</taxon>
        <taxon>Bacillati</taxon>
        <taxon>Bacillota</taxon>
        <taxon>Bacilli</taxon>
        <taxon>Lactobacillales</taxon>
        <taxon>Lactobacillaceae</taxon>
        <taxon>Companilactobacillus</taxon>
    </lineage>
</organism>
<keyword evidence="2" id="KW-1185">Reference proteome</keyword>
<evidence type="ECO:0000313" key="1">
    <source>
        <dbReference type="EMBL" id="KRK78757.1"/>
    </source>
</evidence>
<dbReference type="AlphaFoldDB" id="A0A0R1K5G0"/>
<proteinExistence type="predicted"/>
<dbReference type="Pfam" id="PF04630">
    <property type="entry name" value="Phage_TTP_1"/>
    <property type="match status" value="1"/>
</dbReference>
<dbReference type="InterPro" id="IPR006724">
    <property type="entry name" value="Phage_TTP"/>
</dbReference>
<accession>A0A0R1K5G0</accession>
<protein>
    <recommendedName>
        <fullName evidence="3">Major tail protein</fullName>
    </recommendedName>
</protein>
<sequence>MALSGFQSARIGIFDPNTENIQKDNIFNVDPKEKGSVVSATISNISPTITPIYGSDQEWKAGGKGVGAISVAFIANAIPLAVRQKILGMETFDGGIAGIGKKTQAPYCIFEMISHDAVDESITAHLALVKGTFHLTSVAPKTNTNTTVYDQDQLTFTATTRDSDGFAYFEALEDEKDFDTNKWETMIYGMPLTTIDGGSSSASNVNPTDSTDK</sequence>
<dbReference type="RefSeq" id="WP_025024724.1">
    <property type="nucleotide sequence ID" value="NZ_AZDZ01000022.1"/>
</dbReference>
<dbReference type="STRING" id="1423775.FD03_GL002535"/>
<dbReference type="EMBL" id="AZDZ01000022">
    <property type="protein sequence ID" value="KRK78757.1"/>
    <property type="molecule type" value="Genomic_DNA"/>
</dbReference>
<dbReference type="OrthoDB" id="2408663at2"/>
<evidence type="ECO:0000313" key="2">
    <source>
        <dbReference type="Proteomes" id="UP000051248"/>
    </source>
</evidence>
<comment type="caution">
    <text evidence="1">The sequence shown here is derived from an EMBL/GenBank/DDBJ whole genome shotgun (WGS) entry which is preliminary data.</text>
</comment>
<reference evidence="1 2" key="1">
    <citation type="journal article" date="2015" name="Genome Announc.">
        <title>Expanding the biotechnology potential of lactobacilli through comparative genomics of 213 strains and associated genera.</title>
        <authorList>
            <person name="Sun Z."/>
            <person name="Harris H.M."/>
            <person name="McCann A."/>
            <person name="Guo C."/>
            <person name="Argimon S."/>
            <person name="Zhang W."/>
            <person name="Yang X."/>
            <person name="Jeffery I.B."/>
            <person name="Cooney J.C."/>
            <person name="Kagawa T.F."/>
            <person name="Liu W."/>
            <person name="Song Y."/>
            <person name="Salvetti E."/>
            <person name="Wrobel A."/>
            <person name="Rasinkangas P."/>
            <person name="Parkhill J."/>
            <person name="Rea M.C."/>
            <person name="O'Sullivan O."/>
            <person name="Ritari J."/>
            <person name="Douillard F.P."/>
            <person name="Paul Ross R."/>
            <person name="Yang R."/>
            <person name="Briner A.E."/>
            <person name="Felis G.E."/>
            <person name="de Vos W.M."/>
            <person name="Barrangou R."/>
            <person name="Klaenhammer T.R."/>
            <person name="Caufield P.W."/>
            <person name="Cui Y."/>
            <person name="Zhang H."/>
            <person name="O'Toole P.W."/>
        </authorList>
    </citation>
    <scope>NUCLEOTIDE SEQUENCE [LARGE SCALE GENOMIC DNA]</scope>
    <source>
        <strain evidence="1 2">DSM 19682</strain>
    </source>
</reference>
<evidence type="ECO:0008006" key="3">
    <source>
        <dbReference type="Google" id="ProtNLM"/>
    </source>
</evidence>
<dbReference type="PATRIC" id="fig|1423775.4.peg.2579"/>
<name>A0A0R1K5G0_9LACO</name>